<dbReference type="PANTHER" id="PTHR30204:SF97">
    <property type="entry name" value="MERR FAMILY REGULATORY PROTEIN"/>
    <property type="match status" value="1"/>
</dbReference>
<evidence type="ECO:0000259" key="3">
    <source>
        <dbReference type="PROSITE" id="PS50937"/>
    </source>
</evidence>
<dbReference type="InterPro" id="IPR000551">
    <property type="entry name" value="MerR-type_HTH_dom"/>
</dbReference>
<dbReference type="PRINTS" id="PR00040">
    <property type="entry name" value="HTHMERR"/>
</dbReference>
<dbReference type="PANTHER" id="PTHR30204">
    <property type="entry name" value="REDOX-CYCLING DRUG-SENSING TRANSCRIPTIONAL ACTIVATOR SOXR"/>
    <property type="match status" value="1"/>
</dbReference>
<dbReference type="InterPro" id="IPR047057">
    <property type="entry name" value="MerR_fam"/>
</dbReference>
<keyword evidence="5" id="KW-1185">Reference proteome</keyword>
<dbReference type="AlphaFoldDB" id="A0A9X1NKS9"/>
<evidence type="ECO:0000313" key="4">
    <source>
        <dbReference type="EMBL" id="MCD5315983.1"/>
    </source>
</evidence>
<dbReference type="GO" id="GO:0003677">
    <property type="term" value="F:DNA binding"/>
    <property type="evidence" value="ECO:0007669"/>
    <property type="project" value="UniProtKB-KW"/>
</dbReference>
<dbReference type="SUPFAM" id="SSF46955">
    <property type="entry name" value="Putative DNA-binding domain"/>
    <property type="match status" value="1"/>
</dbReference>
<keyword evidence="1" id="KW-0238">DNA-binding</keyword>
<comment type="caution">
    <text evidence="4">The sequence shown here is derived from an EMBL/GenBank/DDBJ whole genome shotgun (WGS) entry which is preliminary data.</text>
</comment>
<reference evidence="4" key="1">
    <citation type="submission" date="2021-11" db="EMBL/GenBank/DDBJ databases">
        <title>Streptomyces corallinus and Kineosporia corallina sp. nov., two new coral-derived marine actinobacteria.</title>
        <authorList>
            <person name="Buangrab K."/>
            <person name="Sutthacheep M."/>
            <person name="Yeemin T."/>
            <person name="Harunari E."/>
            <person name="Igarashi Y."/>
            <person name="Sripreechasak P."/>
            <person name="Kanchanasin P."/>
            <person name="Tanasupawat S."/>
            <person name="Phongsopitanun W."/>
        </authorList>
    </citation>
    <scope>NUCLEOTIDE SEQUENCE</scope>
    <source>
        <strain evidence="4">JCM 31032</strain>
    </source>
</reference>
<feature type="domain" description="HTH merR-type" evidence="3">
    <location>
        <begin position="1"/>
        <end position="68"/>
    </location>
</feature>
<dbReference type="EMBL" id="JAJOMB010000026">
    <property type="protein sequence ID" value="MCD5315983.1"/>
    <property type="molecule type" value="Genomic_DNA"/>
</dbReference>
<dbReference type="GO" id="GO:0003700">
    <property type="term" value="F:DNA-binding transcription factor activity"/>
    <property type="evidence" value="ECO:0007669"/>
    <property type="project" value="InterPro"/>
</dbReference>
<gene>
    <name evidence="4" type="ORF">LR394_34325</name>
</gene>
<dbReference type="SMART" id="SM00422">
    <property type="entry name" value="HTH_MERR"/>
    <property type="match status" value="1"/>
</dbReference>
<evidence type="ECO:0000256" key="2">
    <source>
        <dbReference type="SAM" id="MobiDB-lite"/>
    </source>
</evidence>
<sequence length="158" mass="17094">MKIGELANVTGASVRSIRYYESLGLVSALRTSGGQRAFCALDIERVRVIRQLLAVGLGTKAIADVLPCMTDPASQTSSLTARLVQELARLRAEVAERTAMIEALSAIIQAAPPLSADEQQAQARQDSEHQADENWPSSTPMSIPAAPQRRLSRQLRGR</sequence>
<dbReference type="Proteomes" id="UP001138997">
    <property type="component" value="Unassembled WGS sequence"/>
</dbReference>
<dbReference type="PROSITE" id="PS50937">
    <property type="entry name" value="HTH_MERR_2"/>
    <property type="match status" value="1"/>
</dbReference>
<protein>
    <submittedName>
        <fullName evidence="4">MerR family transcriptional regulator</fullName>
    </submittedName>
</protein>
<feature type="region of interest" description="Disordered" evidence="2">
    <location>
        <begin position="115"/>
        <end position="158"/>
    </location>
</feature>
<dbReference type="InterPro" id="IPR009061">
    <property type="entry name" value="DNA-bd_dom_put_sf"/>
</dbReference>
<evidence type="ECO:0000313" key="5">
    <source>
        <dbReference type="Proteomes" id="UP001138997"/>
    </source>
</evidence>
<proteinExistence type="predicted"/>
<accession>A0A9X1NKS9</accession>
<dbReference type="Pfam" id="PF13411">
    <property type="entry name" value="MerR_1"/>
    <property type="match status" value="1"/>
</dbReference>
<evidence type="ECO:0000256" key="1">
    <source>
        <dbReference type="ARBA" id="ARBA00023125"/>
    </source>
</evidence>
<name>A0A9X1NKS9_9ACTN</name>
<dbReference type="RefSeq" id="WP_231448804.1">
    <property type="nucleotide sequence ID" value="NZ_JAJOMB010000026.1"/>
</dbReference>
<organism evidence="4 5">
    <name type="scientific">Kineosporia babensis</name>
    <dbReference type="NCBI Taxonomy" id="499548"/>
    <lineage>
        <taxon>Bacteria</taxon>
        <taxon>Bacillati</taxon>
        <taxon>Actinomycetota</taxon>
        <taxon>Actinomycetes</taxon>
        <taxon>Kineosporiales</taxon>
        <taxon>Kineosporiaceae</taxon>
        <taxon>Kineosporia</taxon>
    </lineage>
</organism>
<dbReference type="Gene3D" id="1.10.1660.10">
    <property type="match status" value="1"/>
</dbReference>